<feature type="chain" id="PRO_5043560949" description="Peptidase S1 domain-containing protein" evidence="11">
    <location>
        <begin position="21"/>
        <end position="260"/>
    </location>
</feature>
<dbReference type="GO" id="GO:0006508">
    <property type="term" value="P:proteolysis"/>
    <property type="evidence" value="ECO:0007669"/>
    <property type="project" value="UniProtKB-KW"/>
</dbReference>
<gene>
    <name evidence="13" type="ORF">EEDITHA_LOCUS16872</name>
</gene>
<dbReference type="PANTHER" id="PTHR24276">
    <property type="entry name" value="POLYSERASE-RELATED"/>
    <property type="match status" value="1"/>
</dbReference>
<dbReference type="InterPro" id="IPR043504">
    <property type="entry name" value="Peptidase_S1_PA_chymotrypsin"/>
</dbReference>
<dbReference type="GO" id="GO:0090729">
    <property type="term" value="F:toxin activity"/>
    <property type="evidence" value="ECO:0007669"/>
    <property type="project" value="UniProtKB-KW"/>
</dbReference>
<dbReference type="GO" id="GO:0004252">
    <property type="term" value="F:serine-type endopeptidase activity"/>
    <property type="evidence" value="ECO:0007669"/>
    <property type="project" value="InterPro"/>
</dbReference>
<keyword evidence="7" id="KW-1199">Hemostasis impairing toxin</keyword>
<comment type="caution">
    <text evidence="13">The sequence shown here is derived from an EMBL/GenBank/DDBJ whole genome shotgun (WGS) entry which is preliminary data.</text>
</comment>
<evidence type="ECO:0000259" key="12">
    <source>
        <dbReference type="PROSITE" id="PS50240"/>
    </source>
</evidence>
<keyword evidence="10" id="KW-1205">Fibrinolytic toxin</keyword>
<keyword evidence="2" id="KW-0800">Toxin</keyword>
<dbReference type="EMBL" id="CAKOGL010000025">
    <property type="protein sequence ID" value="CAH2102207.1"/>
    <property type="molecule type" value="Genomic_DNA"/>
</dbReference>
<evidence type="ECO:0000256" key="8">
    <source>
        <dbReference type="ARBA" id="ARBA00024195"/>
    </source>
</evidence>
<dbReference type="PROSITE" id="PS00134">
    <property type="entry name" value="TRYPSIN_HIS"/>
    <property type="match status" value="1"/>
</dbReference>
<evidence type="ECO:0000256" key="4">
    <source>
        <dbReference type="ARBA" id="ARBA00022801"/>
    </source>
</evidence>
<dbReference type="PRINTS" id="PR00722">
    <property type="entry name" value="CHYMOTRYPSIN"/>
</dbReference>
<dbReference type="SMART" id="SM00020">
    <property type="entry name" value="Tryp_SPc"/>
    <property type="match status" value="1"/>
</dbReference>
<protein>
    <recommendedName>
        <fullName evidence="12">Peptidase S1 domain-containing protein</fullName>
    </recommendedName>
</protein>
<keyword evidence="6" id="KW-1015">Disulfide bond</keyword>
<dbReference type="FunFam" id="2.40.10.10:FF:000002">
    <property type="entry name" value="Transmembrane protease serine"/>
    <property type="match status" value="1"/>
</dbReference>
<dbReference type="FunFam" id="2.40.10.10:FF:000068">
    <property type="entry name" value="transmembrane protease serine 2"/>
    <property type="match status" value="1"/>
</dbReference>
<keyword evidence="14" id="KW-1185">Reference proteome</keyword>
<accession>A0AAU9USV3</accession>
<dbReference type="Gene3D" id="2.40.10.10">
    <property type="entry name" value="Trypsin-like serine proteases"/>
    <property type="match status" value="1"/>
</dbReference>
<evidence type="ECO:0000256" key="3">
    <source>
        <dbReference type="ARBA" id="ARBA00022670"/>
    </source>
</evidence>
<dbReference type="InterPro" id="IPR018114">
    <property type="entry name" value="TRYPSIN_HIS"/>
</dbReference>
<organism evidence="13 14">
    <name type="scientific">Euphydryas editha</name>
    <name type="common">Edith's checkerspot</name>
    <dbReference type="NCBI Taxonomy" id="104508"/>
    <lineage>
        <taxon>Eukaryota</taxon>
        <taxon>Metazoa</taxon>
        <taxon>Ecdysozoa</taxon>
        <taxon>Arthropoda</taxon>
        <taxon>Hexapoda</taxon>
        <taxon>Insecta</taxon>
        <taxon>Pterygota</taxon>
        <taxon>Neoptera</taxon>
        <taxon>Endopterygota</taxon>
        <taxon>Lepidoptera</taxon>
        <taxon>Glossata</taxon>
        <taxon>Ditrysia</taxon>
        <taxon>Papilionoidea</taxon>
        <taxon>Nymphalidae</taxon>
        <taxon>Nymphalinae</taxon>
        <taxon>Euphydryas</taxon>
    </lineage>
</organism>
<dbReference type="GO" id="GO:0005576">
    <property type="term" value="C:extracellular region"/>
    <property type="evidence" value="ECO:0007669"/>
    <property type="project" value="UniProtKB-SubCell"/>
</dbReference>
<evidence type="ECO:0000256" key="2">
    <source>
        <dbReference type="ARBA" id="ARBA00022656"/>
    </source>
</evidence>
<keyword evidence="5" id="KW-0720">Serine protease</keyword>
<evidence type="ECO:0000313" key="13">
    <source>
        <dbReference type="EMBL" id="CAH2102207.1"/>
    </source>
</evidence>
<dbReference type="Proteomes" id="UP001153954">
    <property type="component" value="Unassembled WGS sequence"/>
</dbReference>
<feature type="domain" description="Peptidase S1" evidence="12">
    <location>
        <begin position="26"/>
        <end position="259"/>
    </location>
</feature>
<keyword evidence="4" id="KW-0378">Hydrolase</keyword>
<sequence length="260" mass="28087">MRAALLLLVVLGVAAVTVVASNLQRIVGGSVTTIDQYPFGVSLLYSWTGIGNYIQECGGAIVNNRAILTAAHCLMGDPPNRWRSRVGSTNANSGGVVHTTSRIIRHSGFNRRTVDNDVAIIQIVGTFSFNNNVRAGYIAGPNYNPTDNSPVWAIGWGRTTSGGTRSEQLRHVQIWIVNQAVCRSRYGSISRTVTDNMICSGHLDVGGRDTCQFDSGGPLLHNNVIIGITSWGQGCGLPRFPGVSTRVSRYTTWIRTHSES</sequence>
<dbReference type="PROSITE" id="PS50240">
    <property type="entry name" value="TRYPSIN_DOM"/>
    <property type="match status" value="1"/>
</dbReference>
<dbReference type="CDD" id="cd00190">
    <property type="entry name" value="Tryp_SPc"/>
    <property type="match status" value="1"/>
</dbReference>
<evidence type="ECO:0000256" key="7">
    <source>
        <dbReference type="ARBA" id="ARBA00023240"/>
    </source>
</evidence>
<dbReference type="InterPro" id="IPR050430">
    <property type="entry name" value="Peptidase_S1"/>
</dbReference>
<keyword evidence="3" id="KW-0645">Protease</keyword>
<comment type="function">
    <text evidence="9">Fibrinolytic activity; shows preferential cleavage of Arg-Gly bonds in all three fibrinogen chains. Contact with the caterpillars causes severe bleeding, due the anticoagulant effect of the protein.</text>
</comment>
<dbReference type="InterPro" id="IPR009003">
    <property type="entry name" value="Peptidase_S1_PA"/>
</dbReference>
<evidence type="ECO:0000256" key="10">
    <source>
        <dbReference type="ARBA" id="ARBA00084094"/>
    </source>
</evidence>
<keyword evidence="11" id="KW-0732">Signal</keyword>
<comment type="subcellular location">
    <subcellularLocation>
        <location evidence="1">Secreted</location>
        <location evidence="1">Extracellular space</location>
    </subcellularLocation>
</comment>
<dbReference type="InterPro" id="IPR001314">
    <property type="entry name" value="Peptidase_S1A"/>
</dbReference>
<name>A0AAU9USV3_EUPED</name>
<dbReference type="Pfam" id="PF00089">
    <property type="entry name" value="Trypsin"/>
    <property type="match status" value="1"/>
</dbReference>
<evidence type="ECO:0000256" key="9">
    <source>
        <dbReference type="ARBA" id="ARBA00055534"/>
    </source>
</evidence>
<evidence type="ECO:0000256" key="11">
    <source>
        <dbReference type="SAM" id="SignalP"/>
    </source>
</evidence>
<dbReference type="PANTHER" id="PTHR24276:SF91">
    <property type="entry name" value="AT26814P-RELATED"/>
    <property type="match status" value="1"/>
</dbReference>
<evidence type="ECO:0000256" key="5">
    <source>
        <dbReference type="ARBA" id="ARBA00022825"/>
    </source>
</evidence>
<dbReference type="AlphaFoldDB" id="A0AAU9USV3"/>
<comment type="similarity">
    <text evidence="8">Belongs to the peptidase S1 family. CLIP subfamily.</text>
</comment>
<evidence type="ECO:0000256" key="1">
    <source>
        <dbReference type="ARBA" id="ARBA00004239"/>
    </source>
</evidence>
<proteinExistence type="inferred from homology"/>
<evidence type="ECO:0000313" key="14">
    <source>
        <dbReference type="Proteomes" id="UP001153954"/>
    </source>
</evidence>
<evidence type="ECO:0000256" key="6">
    <source>
        <dbReference type="ARBA" id="ARBA00023157"/>
    </source>
</evidence>
<reference evidence="13" key="1">
    <citation type="submission" date="2022-03" db="EMBL/GenBank/DDBJ databases">
        <authorList>
            <person name="Tunstrom K."/>
        </authorList>
    </citation>
    <scope>NUCLEOTIDE SEQUENCE</scope>
</reference>
<dbReference type="SUPFAM" id="SSF50494">
    <property type="entry name" value="Trypsin-like serine proteases"/>
    <property type="match status" value="1"/>
</dbReference>
<feature type="signal peptide" evidence="11">
    <location>
        <begin position="1"/>
        <end position="20"/>
    </location>
</feature>
<dbReference type="InterPro" id="IPR001254">
    <property type="entry name" value="Trypsin_dom"/>
</dbReference>